<dbReference type="Proteomes" id="UP000830768">
    <property type="component" value="Chromosome 2"/>
</dbReference>
<accession>A0ACD3YRN9</accession>
<name>A0ACD3YRN9_FUSSC</name>
<evidence type="ECO:0000313" key="2">
    <source>
        <dbReference type="Proteomes" id="UP000830768"/>
    </source>
</evidence>
<keyword evidence="2" id="KW-1185">Reference proteome</keyword>
<reference evidence="1" key="1">
    <citation type="submission" date="2021-11" db="EMBL/GenBank/DDBJ databases">
        <title>Fusarium solani-melongenae Genome sequencing and assembly.</title>
        <authorList>
            <person name="Xie S."/>
            <person name="Huang L."/>
            <person name="Zhang X."/>
        </authorList>
    </citation>
    <scope>NUCLEOTIDE SEQUENCE</scope>
    <source>
        <strain evidence="1">CRI 24-3</strain>
    </source>
</reference>
<proteinExistence type="predicted"/>
<organism evidence="1 2">
    <name type="scientific">Fusarium solani subsp. cucurbitae</name>
    <name type="common">Neocosmosporum cucurbitae</name>
    <dbReference type="NCBI Taxonomy" id="2747967"/>
    <lineage>
        <taxon>Eukaryota</taxon>
        <taxon>Fungi</taxon>
        <taxon>Dikarya</taxon>
        <taxon>Ascomycota</taxon>
        <taxon>Pezizomycotina</taxon>
        <taxon>Sordariomycetes</taxon>
        <taxon>Hypocreomycetidae</taxon>
        <taxon>Hypocreales</taxon>
        <taxon>Nectriaceae</taxon>
        <taxon>Fusarium</taxon>
        <taxon>Fusarium solani species complex</taxon>
    </lineage>
</organism>
<gene>
    <name evidence="1" type="ORF">LCI18_002567</name>
</gene>
<sequence>MAEPKHAVDANVREPDTDSSRSSHEDVVVKPLKTWKGYLWDTWELPPEQRWLLFKVDAFVLTFASIGYFLKNIDQTNVNNAFLSGMKEDLGMFGNELVTSTSIWTVGYVIGQLPSNLLLTRVSPRWVIPSLELGWGVATIATSAVKSYKALYALRFLVGLFESGFYPGIHYMLGSWYTPREIGKRAMVFWLAGSIGNMFSGFLQAAAYTNLNGVHGREGWRWLFIIDGIITLPLAVMGYVFFPNLPQDGKKTWWVTERERVISVERMNAVGRAGKQPWTKAKVKSILFSWHTWLLPLIYVVWNNGYPQPAMGYWLKSFNADPPPVPGRHFTVPQINNLLTLSVPLPTTGIFIVMALLWGWLSDGPLKGRRYPFIYLGAVITISFHIGLLKMPLYGNVTNRMIVYWFANIGSGAGPLILSWINEICTADTEKRALLVGAANDLAYVVQAVAPNFVWKTTDFPAARKGYTWSIVLNVLLIVITGTVQLLLWRDEKKAKKEALNAPPEVVEQKGDESDSSRVPAKTAVDIV</sequence>
<protein>
    <submittedName>
        <fullName evidence="1">Uncharacterized protein</fullName>
    </submittedName>
</protein>
<dbReference type="EMBL" id="CP090031">
    <property type="protein sequence ID" value="UPK91632.1"/>
    <property type="molecule type" value="Genomic_DNA"/>
</dbReference>
<evidence type="ECO:0000313" key="1">
    <source>
        <dbReference type="EMBL" id="UPK91632.1"/>
    </source>
</evidence>